<dbReference type="Proteomes" id="UP000886885">
    <property type="component" value="Chromosome 19D"/>
</dbReference>
<comment type="caution">
    <text evidence="2">The sequence shown here is derived from an EMBL/GenBank/DDBJ whole genome shotgun (WGS) entry which is preliminary data.</text>
</comment>
<dbReference type="AlphaFoldDB" id="A0A8X8C1D7"/>
<proteinExistence type="predicted"/>
<organism evidence="2 3">
    <name type="scientific">Populus tomentosa</name>
    <name type="common">Chinese white poplar</name>
    <dbReference type="NCBI Taxonomy" id="118781"/>
    <lineage>
        <taxon>Eukaryota</taxon>
        <taxon>Viridiplantae</taxon>
        <taxon>Streptophyta</taxon>
        <taxon>Embryophyta</taxon>
        <taxon>Tracheophyta</taxon>
        <taxon>Spermatophyta</taxon>
        <taxon>Magnoliopsida</taxon>
        <taxon>eudicotyledons</taxon>
        <taxon>Gunneridae</taxon>
        <taxon>Pentapetalae</taxon>
        <taxon>rosids</taxon>
        <taxon>fabids</taxon>
        <taxon>Malpighiales</taxon>
        <taxon>Salicaceae</taxon>
        <taxon>Saliceae</taxon>
        <taxon>Populus</taxon>
    </lineage>
</organism>
<dbReference type="EMBL" id="JAAWWB010000038">
    <property type="protein sequence ID" value="KAG6737692.1"/>
    <property type="molecule type" value="Genomic_DNA"/>
</dbReference>
<gene>
    <name evidence="2" type="ORF">POTOM_059220</name>
</gene>
<dbReference type="OrthoDB" id="10519082at2759"/>
<protein>
    <submittedName>
        <fullName evidence="2">Uncharacterized protein</fullName>
    </submittedName>
</protein>
<feature type="compositionally biased region" description="Low complexity" evidence="1">
    <location>
        <begin position="22"/>
        <end position="32"/>
    </location>
</feature>
<evidence type="ECO:0000313" key="3">
    <source>
        <dbReference type="Proteomes" id="UP000886885"/>
    </source>
</evidence>
<sequence length="130" mass="13444">MDNSSDVIDTVSGNGGGDSRNDAAASTSSDASSPIAITCGYRLFDRQDSLHQLMGGGKDTSLLTRTPNSWQKIAKVVGGVKLAEEVKDVADDLAFRNCCGVIGGFCEGVYRASGLLILSGVLADLAGKDE</sequence>
<name>A0A8X8C1D7_POPTO</name>
<evidence type="ECO:0000256" key="1">
    <source>
        <dbReference type="SAM" id="MobiDB-lite"/>
    </source>
</evidence>
<feature type="region of interest" description="Disordered" evidence="1">
    <location>
        <begin position="1"/>
        <end position="32"/>
    </location>
</feature>
<keyword evidence="3" id="KW-1185">Reference proteome</keyword>
<evidence type="ECO:0000313" key="2">
    <source>
        <dbReference type="EMBL" id="KAG6737692.1"/>
    </source>
</evidence>
<accession>A0A8X8C1D7</accession>
<reference evidence="2" key="1">
    <citation type="journal article" date="2020" name="bioRxiv">
        <title>Hybrid origin of Populus tomentosa Carr. identified through genome sequencing and phylogenomic analysis.</title>
        <authorList>
            <person name="An X."/>
            <person name="Gao K."/>
            <person name="Chen Z."/>
            <person name="Li J."/>
            <person name="Yang X."/>
            <person name="Yang X."/>
            <person name="Zhou J."/>
            <person name="Guo T."/>
            <person name="Zhao T."/>
            <person name="Huang S."/>
            <person name="Miao D."/>
            <person name="Khan W.U."/>
            <person name="Rao P."/>
            <person name="Ye M."/>
            <person name="Lei B."/>
            <person name="Liao W."/>
            <person name="Wang J."/>
            <person name="Ji L."/>
            <person name="Li Y."/>
            <person name="Guo B."/>
            <person name="Mustafa N.S."/>
            <person name="Li S."/>
            <person name="Yun Q."/>
            <person name="Keller S.R."/>
            <person name="Mao J."/>
            <person name="Zhang R."/>
            <person name="Strauss S.H."/>
        </authorList>
    </citation>
    <scope>NUCLEOTIDE SEQUENCE</scope>
    <source>
        <strain evidence="2">GM15</strain>
        <tissue evidence="2">Leaf</tissue>
    </source>
</reference>